<gene>
    <name evidence="1" type="ORF">QBD03_10215</name>
</gene>
<protein>
    <submittedName>
        <fullName evidence="1">Uncharacterized protein</fullName>
    </submittedName>
</protein>
<reference evidence="1" key="1">
    <citation type="submission" date="2023-04" db="EMBL/GenBank/DDBJ databases">
        <title>Novel strain of Lactilactobacillus sakei and use thereof.</title>
        <authorList>
            <person name="Kim S.Y."/>
        </authorList>
    </citation>
    <scope>NUCLEOTIDE SEQUENCE</scope>
    <source>
        <strain evidence="1">HUP1</strain>
    </source>
</reference>
<proteinExistence type="predicted"/>
<accession>A0AAF0GP60</accession>
<dbReference type="RefSeq" id="WP_280102843.1">
    <property type="nucleotide sequence ID" value="NZ_CP122959.1"/>
</dbReference>
<dbReference type="Proteomes" id="UP001179858">
    <property type="component" value="Chromosome"/>
</dbReference>
<name>A0AAF0GP60_LATSK</name>
<dbReference type="EMBL" id="CP122959">
    <property type="protein sequence ID" value="WGI19088.1"/>
    <property type="molecule type" value="Genomic_DNA"/>
</dbReference>
<dbReference type="AlphaFoldDB" id="A0AAF0GP60"/>
<evidence type="ECO:0000313" key="2">
    <source>
        <dbReference type="Proteomes" id="UP001179858"/>
    </source>
</evidence>
<evidence type="ECO:0000313" key="1">
    <source>
        <dbReference type="EMBL" id="WGI19088.1"/>
    </source>
</evidence>
<sequence length="329" mass="36516">MTKQTKQIIGAVLILVLIIIAGFKLGGMMRSQATPDTHHHKIQDNIKKKKVTTTTSSVARKKVVTAKKESTVAHQNLTTGSWTTSNYLAVNIESLEDDGQFSIVYPEDGTTQIMSSGIIIYKNTGYYELKSNGLIMVDTDTGEQHDAEGVSKFDLRINNGQYQIRNLSGQSGSRFGNGDWLTLSSIQKTTKAEVIAGYQKKGQHNTQNRPTDANIVGYLLKMTDFTENVDGFENDIEFHVQTKPNEEMHYILSGNSGNGATIGGYIVNSNQTISYYWQSPSEALGLRPIDDISFEEINALNWHAVGNRYEYSEAVIKAAQNPKVYTLDE</sequence>
<organism evidence="1 2">
    <name type="scientific">Latilactobacillus sakei</name>
    <name type="common">Lactobacillus sakei</name>
    <dbReference type="NCBI Taxonomy" id="1599"/>
    <lineage>
        <taxon>Bacteria</taxon>
        <taxon>Bacillati</taxon>
        <taxon>Bacillota</taxon>
        <taxon>Bacilli</taxon>
        <taxon>Lactobacillales</taxon>
        <taxon>Lactobacillaceae</taxon>
        <taxon>Latilactobacillus</taxon>
    </lineage>
</organism>